<evidence type="ECO:0000313" key="4">
    <source>
        <dbReference type="EMBL" id="CAG03730.1"/>
    </source>
</evidence>
<dbReference type="GO" id="GO:0015629">
    <property type="term" value="C:actin cytoskeleton"/>
    <property type="evidence" value="ECO:0007669"/>
    <property type="project" value="TreeGrafter"/>
</dbReference>
<dbReference type="PANTHER" id="PTHR15941:SF9">
    <property type="entry name" value="MYOZENIN-2"/>
    <property type="match status" value="1"/>
</dbReference>
<reference evidence="4" key="2">
    <citation type="submission" date="2004-02" db="EMBL/GenBank/DDBJ databases">
        <authorList>
            <consortium name="Genoscope"/>
            <consortium name="Whitehead Institute Centre for Genome Research"/>
        </authorList>
    </citation>
    <scope>NUCLEOTIDE SEQUENCE</scope>
</reference>
<dbReference type="GO" id="GO:0031433">
    <property type="term" value="F:telethonin binding"/>
    <property type="evidence" value="ECO:0007669"/>
    <property type="project" value="TreeGrafter"/>
</dbReference>
<dbReference type="GO" id="GO:0003779">
    <property type="term" value="F:actin binding"/>
    <property type="evidence" value="ECO:0007669"/>
    <property type="project" value="TreeGrafter"/>
</dbReference>
<dbReference type="EMBL" id="CAAE01014725">
    <property type="protein sequence ID" value="CAG03730.1"/>
    <property type="molecule type" value="Genomic_DNA"/>
</dbReference>
<feature type="region of interest" description="Disordered" evidence="3">
    <location>
        <begin position="139"/>
        <end position="177"/>
    </location>
</feature>
<comment type="caution">
    <text evidence="4">The sequence shown here is derived from an EMBL/GenBank/DDBJ whole genome shotgun (WGS) entry which is preliminary data.</text>
</comment>
<evidence type="ECO:0000256" key="3">
    <source>
        <dbReference type="SAM" id="MobiDB-lite"/>
    </source>
</evidence>
<evidence type="ECO:0000256" key="2">
    <source>
        <dbReference type="ARBA" id="ARBA00022553"/>
    </source>
</evidence>
<dbReference type="InterPro" id="IPR008438">
    <property type="entry name" value="MYOZ"/>
</dbReference>
<sequence>ERKKRAAAICREVHGSNGDLMDLGKKLSIPKDIMLEELSLLSNRGSRLFKMRQRRSEKYTFESIQNEANTQLSNDVLNENTVTVEIKVDPPADDPPANTNSAAASAAAAVQLDASSVPRSYHSPWEQEILSDPSLAETIKLRMPGPDPRPNLPEYKSFNRKSPPKSGEAAGSNSKTWVKMFKKPGKGLKKSYQPGSMMSLALTKGLMNEPGQNSCFLNSAVQSIFSQFQQSRERVLPSDSLRNALAETFKDEQRFQLGLMDDAAECFVDPSTDTCSSKSCITHQKFAMMLYEQVTTIHPSIHPSIHPCVTLS</sequence>
<accession>Q4S6K2</accession>
<protein>
    <submittedName>
        <fullName evidence="4">(spotted green pufferfish) hypothetical protein</fullName>
    </submittedName>
</protein>
<dbReference type="KEGG" id="tng:GSTEN00023242G001"/>
<dbReference type="GO" id="GO:0030018">
    <property type="term" value="C:Z disc"/>
    <property type="evidence" value="ECO:0007669"/>
    <property type="project" value="InterPro"/>
</dbReference>
<feature type="non-terminal residue" evidence="4">
    <location>
        <position position="312"/>
    </location>
</feature>
<dbReference type="OrthoDB" id="9895914at2759"/>
<comment type="similarity">
    <text evidence="1">Belongs to the myozenin family.</text>
</comment>
<dbReference type="PANTHER" id="PTHR15941">
    <property type="entry name" value="MYOZENIN"/>
    <property type="match status" value="1"/>
</dbReference>
<reference evidence="4" key="1">
    <citation type="journal article" date="2004" name="Nature">
        <title>Genome duplication in the teleost fish Tetraodon nigroviridis reveals the early vertebrate proto-karyotype.</title>
        <authorList>
            <person name="Jaillon O."/>
            <person name="Aury J.-M."/>
            <person name="Brunet F."/>
            <person name="Petit J.-L."/>
            <person name="Stange-Thomann N."/>
            <person name="Mauceli E."/>
            <person name="Bouneau L."/>
            <person name="Fischer C."/>
            <person name="Ozouf-Costaz C."/>
            <person name="Bernot A."/>
            <person name="Nicaud S."/>
            <person name="Jaffe D."/>
            <person name="Fisher S."/>
            <person name="Lutfalla G."/>
            <person name="Dossat C."/>
            <person name="Segurens B."/>
            <person name="Dasilva C."/>
            <person name="Salanoubat M."/>
            <person name="Levy M."/>
            <person name="Boudet N."/>
            <person name="Castellano S."/>
            <person name="Anthouard V."/>
            <person name="Jubin C."/>
            <person name="Castelli V."/>
            <person name="Katinka M."/>
            <person name="Vacherie B."/>
            <person name="Biemont C."/>
            <person name="Skalli Z."/>
            <person name="Cattolico L."/>
            <person name="Poulain J."/>
            <person name="De Berardinis V."/>
            <person name="Cruaud C."/>
            <person name="Duprat S."/>
            <person name="Brottier P."/>
            <person name="Coutanceau J.-P."/>
            <person name="Gouzy J."/>
            <person name="Parra G."/>
            <person name="Lardier G."/>
            <person name="Chapple C."/>
            <person name="McKernan K.J."/>
            <person name="McEwan P."/>
            <person name="Bosak S."/>
            <person name="Kellis M."/>
            <person name="Volff J.-N."/>
            <person name="Guigo R."/>
            <person name="Zody M.C."/>
            <person name="Mesirov J."/>
            <person name="Lindblad-Toh K."/>
            <person name="Birren B."/>
            <person name="Nusbaum C."/>
            <person name="Kahn D."/>
            <person name="Robinson-Rechavi M."/>
            <person name="Laudet V."/>
            <person name="Schachter V."/>
            <person name="Quetier F."/>
            <person name="Saurin W."/>
            <person name="Scarpelli C."/>
            <person name="Wincker P."/>
            <person name="Lander E.S."/>
            <person name="Weissenbach J."/>
            <person name="Roest Crollius H."/>
        </authorList>
    </citation>
    <scope>NUCLEOTIDE SEQUENCE [LARGE SCALE GENOMIC DNA]</scope>
</reference>
<evidence type="ECO:0000256" key="1">
    <source>
        <dbReference type="ARBA" id="ARBA00009126"/>
    </source>
</evidence>
<proteinExistence type="inferred from homology"/>
<gene>
    <name evidence="4" type="ORF">GSTENG00023242001</name>
</gene>
<dbReference type="Pfam" id="PF05556">
    <property type="entry name" value="Calsarcin"/>
    <property type="match status" value="1"/>
</dbReference>
<dbReference type="GO" id="GO:0051373">
    <property type="term" value="F:FATZ binding"/>
    <property type="evidence" value="ECO:0007669"/>
    <property type="project" value="TreeGrafter"/>
</dbReference>
<organism evidence="4">
    <name type="scientific">Tetraodon nigroviridis</name>
    <name type="common">Spotted green pufferfish</name>
    <name type="synonym">Chelonodon nigroviridis</name>
    <dbReference type="NCBI Taxonomy" id="99883"/>
    <lineage>
        <taxon>Eukaryota</taxon>
        <taxon>Metazoa</taxon>
        <taxon>Chordata</taxon>
        <taxon>Craniata</taxon>
        <taxon>Vertebrata</taxon>
        <taxon>Euteleostomi</taxon>
        <taxon>Actinopterygii</taxon>
        <taxon>Neopterygii</taxon>
        <taxon>Teleostei</taxon>
        <taxon>Neoteleostei</taxon>
        <taxon>Acanthomorphata</taxon>
        <taxon>Eupercaria</taxon>
        <taxon>Tetraodontiformes</taxon>
        <taxon>Tetradontoidea</taxon>
        <taxon>Tetraodontidae</taxon>
        <taxon>Tetraodon</taxon>
    </lineage>
</organism>
<keyword evidence="2" id="KW-0597">Phosphoprotein</keyword>
<name>Q4S6K2_TETNG</name>
<dbReference type="AlphaFoldDB" id="Q4S6K2"/>